<evidence type="ECO:0000256" key="7">
    <source>
        <dbReference type="ARBA" id="ARBA00023264"/>
    </source>
</evidence>
<evidence type="ECO:0000256" key="8">
    <source>
        <dbReference type="ARBA" id="ARBA00024069"/>
    </source>
</evidence>
<keyword evidence="3 10" id="KW-0444">Lipid biosynthesis</keyword>
<dbReference type="PANTHER" id="PTHR30100">
    <property type="entry name" value="FATTY ACID/PHOSPHOLIPID SYNTHESIS PROTEIN PLSX"/>
    <property type="match status" value="1"/>
</dbReference>
<gene>
    <name evidence="10" type="primary">plsX</name>
    <name evidence="11" type="ORF">CYJ27_01765</name>
</gene>
<comment type="function">
    <text evidence="10">Catalyzes the reversible formation of acyl-phosphate (acyl-PO(4)) from acyl-[acyl-carrier-protein] (acyl-ACP). This enzyme utilizes acyl-ACP as fatty acyl donor, but not acyl-CoA.</text>
</comment>
<evidence type="ECO:0000256" key="6">
    <source>
        <dbReference type="ARBA" id="ARBA00023209"/>
    </source>
</evidence>
<evidence type="ECO:0000256" key="2">
    <source>
        <dbReference type="ARBA" id="ARBA00022490"/>
    </source>
</evidence>
<dbReference type="GO" id="GO:0043811">
    <property type="term" value="F:phosphate:acyl-[acyl carrier protein] acyltransferase activity"/>
    <property type="evidence" value="ECO:0007669"/>
    <property type="project" value="UniProtKB-UniRule"/>
</dbReference>
<keyword evidence="7 10" id="KW-1208">Phospholipid metabolism</keyword>
<dbReference type="UniPathway" id="UPA00085"/>
<dbReference type="PANTHER" id="PTHR30100:SF1">
    <property type="entry name" value="PHOSPHATE ACYLTRANSFERASE"/>
    <property type="match status" value="1"/>
</dbReference>
<dbReference type="HAMAP" id="MF_00019">
    <property type="entry name" value="PlsX"/>
    <property type="match status" value="1"/>
</dbReference>
<dbReference type="EMBL" id="PKGZ01000001">
    <property type="protein sequence ID" value="PKY92184.1"/>
    <property type="molecule type" value="Genomic_DNA"/>
</dbReference>
<dbReference type="NCBIfam" id="TIGR00182">
    <property type="entry name" value="plsX"/>
    <property type="match status" value="1"/>
</dbReference>
<comment type="pathway">
    <text evidence="10">Lipid metabolism; phospholipid metabolism.</text>
</comment>
<name>A0A0X8F773_9LACT</name>
<dbReference type="AlphaFoldDB" id="A0A0X8F773"/>
<evidence type="ECO:0000256" key="4">
    <source>
        <dbReference type="ARBA" id="ARBA00022679"/>
    </source>
</evidence>
<dbReference type="Proteomes" id="UP000234775">
    <property type="component" value="Unassembled WGS sequence"/>
</dbReference>
<evidence type="ECO:0000256" key="10">
    <source>
        <dbReference type="HAMAP-Rule" id="MF_00019"/>
    </source>
</evidence>
<keyword evidence="11" id="KW-0012">Acyltransferase</keyword>
<dbReference type="EC" id="2.3.1.274" evidence="8 10"/>
<comment type="subcellular location">
    <subcellularLocation>
        <location evidence="10">Cytoplasm</location>
    </subcellularLocation>
    <text evidence="10">Associated with the membrane possibly through PlsY.</text>
</comment>
<keyword evidence="12" id="KW-1185">Reference proteome</keyword>
<dbReference type="Pfam" id="PF02504">
    <property type="entry name" value="FA_synthesis"/>
    <property type="match status" value="1"/>
</dbReference>
<dbReference type="SUPFAM" id="SSF53659">
    <property type="entry name" value="Isocitrate/Isopropylmalate dehydrogenase-like"/>
    <property type="match status" value="1"/>
</dbReference>
<organism evidence="11 12">
    <name type="scientific">Aerococcus christensenii</name>
    <dbReference type="NCBI Taxonomy" id="87541"/>
    <lineage>
        <taxon>Bacteria</taxon>
        <taxon>Bacillati</taxon>
        <taxon>Bacillota</taxon>
        <taxon>Bacilli</taxon>
        <taxon>Lactobacillales</taxon>
        <taxon>Aerococcaceae</taxon>
        <taxon>Aerococcus</taxon>
    </lineage>
</organism>
<keyword evidence="2 10" id="KW-0963">Cytoplasm</keyword>
<dbReference type="GO" id="GO:0006633">
    <property type="term" value="P:fatty acid biosynthetic process"/>
    <property type="evidence" value="ECO:0007669"/>
    <property type="project" value="UniProtKB-UniRule"/>
</dbReference>
<comment type="caution">
    <text evidence="11">The sequence shown here is derived from an EMBL/GenBank/DDBJ whole genome shotgun (WGS) entry which is preliminary data.</text>
</comment>
<proteinExistence type="inferred from homology"/>
<dbReference type="InterPro" id="IPR012281">
    <property type="entry name" value="Phospholipid_synth_PlsX-like"/>
</dbReference>
<accession>A0A0X8F773</accession>
<evidence type="ECO:0000256" key="5">
    <source>
        <dbReference type="ARBA" id="ARBA00023098"/>
    </source>
</evidence>
<protein>
    <recommendedName>
        <fullName evidence="8 10">Phosphate acyltransferase</fullName>
        <ecNumber evidence="8 10">2.3.1.274</ecNumber>
    </recommendedName>
    <alternativeName>
        <fullName evidence="10">Acyl-ACP phosphotransacylase</fullName>
    </alternativeName>
    <alternativeName>
        <fullName evidence="10">Acyl-[acyl-carrier-protein]--phosphate acyltransferase</fullName>
    </alternativeName>
    <alternativeName>
        <fullName evidence="10">Phosphate-acyl-ACP acyltransferase</fullName>
    </alternativeName>
</protein>
<evidence type="ECO:0000256" key="3">
    <source>
        <dbReference type="ARBA" id="ARBA00022516"/>
    </source>
</evidence>
<dbReference type="Gene3D" id="3.40.718.10">
    <property type="entry name" value="Isopropylmalate Dehydrogenase"/>
    <property type="match status" value="1"/>
</dbReference>
<evidence type="ECO:0000256" key="1">
    <source>
        <dbReference type="ARBA" id="ARBA00001232"/>
    </source>
</evidence>
<comment type="subunit">
    <text evidence="9 10">Homodimer. Probably interacts with PlsY.</text>
</comment>
<sequence length="344" mass="36537">MKIAVDAMGGDNAPGAIVEGALLAAKEFPEMTIQLYGKSEEIAPYLKNERPSNIEIIHCDQVIQFEDEPVKAVRRKKQSSMMVAARAVKDGQADALVSAGNTGAILAAGTIIVGRIRGISRPALLGTLPNLTDPSHQFVLVDMGANADSKAKQFQQNALMGSRYAQEVLGIAQPRVGLLNNGTEDSKGNHLTKEAYALLKETEGIHFIGNVESRDLLGGVCDVVVSDGFTGNAVLKAIEGTATHLLQLLKTTIKSGDLKTKLGGLLIKGTLKEALQSFNPDTAGGATLFGVKAPVIKCHGNASAQTVLATLRQTYKIVNSGMYQALAEELKSMASVKEEERENE</sequence>
<keyword evidence="5 10" id="KW-0443">Lipid metabolism</keyword>
<comment type="similarity">
    <text evidence="10">Belongs to the PlsX family.</text>
</comment>
<dbReference type="InterPro" id="IPR003664">
    <property type="entry name" value="FA_synthesis"/>
</dbReference>
<evidence type="ECO:0000256" key="9">
    <source>
        <dbReference type="ARBA" id="ARBA00046608"/>
    </source>
</evidence>
<keyword evidence="4 10" id="KW-0808">Transferase</keyword>
<dbReference type="RefSeq" id="WP_060776344.1">
    <property type="nucleotide sequence ID" value="NZ_CP014159.1"/>
</dbReference>
<evidence type="ECO:0000313" key="11">
    <source>
        <dbReference type="EMBL" id="PKY92184.1"/>
    </source>
</evidence>
<comment type="catalytic activity">
    <reaction evidence="1 10">
        <text>a fatty acyl-[ACP] + phosphate = an acyl phosphate + holo-[ACP]</text>
        <dbReference type="Rhea" id="RHEA:42292"/>
        <dbReference type="Rhea" id="RHEA-COMP:9685"/>
        <dbReference type="Rhea" id="RHEA-COMP:14125"/>
        <dbReference type="ChEBI" id="CHEBI:43474"/>
        <dbReference type="ChEBI" id="CHEBI:59918"/>
        <dbReference type="ChEBI" id="CHEBI:64479"/>
        <dbReference type="ChEBI" id="CHEBI:138651"/>
        <dbReference type="EC" id="2.3.1.274"/>
    </reaction>
</comment>
<dbReference type="PIRSF" id="PIRSF002465">
    <property type="entry name" value="Phsphlp_syn_PlsX"/>
    <property type="match status" value="1"/>
</dbReference>
<keyword evidence="6 10" id="KW-0594">Phospholipid biosynthesis</keyword>
<dbReference type="GO" id="GO:0008654">
    <property type="term" value="P:phospholipid biosynthetic process"/>
    <property type="evidence" value="ECO:0007669"/>
    <property type="project" value="UniProtKB-KW"/>
</dbReference>
<dbReference type="KEGG" id="acg:AWM71_01555"/>
<dbReference type="GO" id="GO:0005737">
    <property type="term" value="C:cytoplasm"/>
    <property type="evidence" value="ECO:0007669"/>
    <property type="project" value="UniProtKB-SubCell"/>
</dbReference>
<evidence type="ECO:0000313" key="12">
    <source>
        <dbReference type="Proteomes" id="UP000234775"/>
    </source>
</evidence>
<reference evidence="11 12" key="1">
    <citation type="submission" date="2017-12" db="EMBL/GenBank/DDBJ databases">
        <title>Phylogenetic diversity of female urinary microbiome.</title>
        <authorList>
            <person name="Thomas-White K."/>
            <person name="Wolfe A.J."/>
        </authorList>
    </citation>
    <scope>NUCLEOTIDE SEQUENCE [LARGE SCALE GENOMIC DNA]</scope>
    <source>
        <strain evidence="11 12">UMB0844</strain>
    </source>
</reference>